<dbReference type="Proteomes" id="UP001152795">
    <property type="component" value="Unassembled WGS sequence"/>
</dbReference>
<keyword evidence="2" id="KW-1185">Reference proteome</keyword>
<dbReference type="AlphaFoldDB" id="A0A6S7G9P3"/>
<gene>
    <name evidence="1" type="ORF">PACLA_8A073557</name>
</gene>
<evidence type="ECO:0000313" key="1">
    <source>
        <dbReference type="EMBL" id="CAB3985879.1"/>
    </source>
</evidence>
<sequence>MDRTTELMPSFRRMNRTEIAGDRTRHVLTFNPNSAKPGEEIYVNIPKLKADSVLVPDSMALVFDFKNSNTKSWFRNLGKFLQKRLEIRLAGEKVYDNSGESLLEVYKDLWIHNKQRDDMVEDGIASEATRKKISKDDATNDDAEATALFDVFGTKQKIRINKILKDHGLYAPHNMANDLQYVITLPAATEIMSAQGGESVEGYTLENIELEYESIDNIDLARKAEGLYGSERELSFEHATLMKKTEWSKDSTIINETINVPRRSMKAIVMLFTNKTKTDSEEYIYPNIEKVRVTVEGVPNAVYSQGIPKTRLHEEARGLFGTDEISHQTLTGFFKDKKFALVIDLRTASDANTYGNGAKIQNTQSGILVEITKKATTANVICYLFVLSDGVIKITNGQLAGIRY</sequence>
<evidence type="ECO:0000313" key="2">
    <source>
        <dbReference type="Proteomes" id="UP001152795"/>
    </source>
</evidence>
<dbReference type="EMBL" id="CACRXK020000933">
    <property type="protein sequence ID" value="CAB3985879.1"/>
    <property type="molecule type" value="Genomic_DNA"/>
</dbReference>
<proteinExistence type="predicted"/>
<protein>
    <submittedName>
        <fullName evidence="1">Uncharacterized protein</fullName>
    </submittedName>
</protein>
<comment type="caution">
    <text evidence="1">The sequence shown here is derived from an EMBL/GenBank/DDBJ whole genome shotgun (WGS) entry which is preliminary data.</text>
</comment>
<accession>A0A6S7G9P3</accession>
<name>A0A6S7G9P3_PARCT</name>
<reference evidence="1" key="1">
    <citation type="submission" date="2020-04" db="EMBL/GenBank/DDBJ databases">
        <authorList>
            <person name="Alioto T."/>
            <person name="Alioto T."/>
            <person name="Gomez Garrido J."/>
        </authorList>
    </citation>
    <scope>NUCLEOTIDE SEQUENCE</scope>
    <source>
        <strain evidence="1">A484AB</strain>
    </source>
</reference>
<organism evidence="1 2">
    <name type="scientific">Paramuricea clavata</name>
    <name type="common">Red gorgonian</name>
    <name type="synonym">Violescent sea-whip</name>
    <dbReference type="NCBI Taxonomy" id="317549"/>
    <lineage>
        <taxon>Eukaryota</taxon>
        <taxon>Metazoa</taxon>
        <taxon>Cnidaria</taxon>
        <taxon>Anthozoa</taxon>
        <taxon>Octocorallia</taxon>
        <taxon>Malacalcyonacea</taxon>
        <taxon>Plexauridae</taxon>
        <taxon>Paramuricea</taxon>
    </lineage>
</organism>
<dbReference type="OrthoDB" id="5989505at2759"/>